<protein>
    <recommendedName>
        <fullName evidence="1">Outer membrane protein beta-barrel domain-containing protein</fullName>
    </recommendedName>
</protein>
<dbReference type="RefSeq" id="WP_009135437.1">
    <property type="nucleotide sequence ID" value="NZ_JH594596.1"/>
</dbReference>
<dbReference type="GeneID" id="98067944"/>
<gene>
    <name evidence="2" type="ORF">HMPREF9449_00283</name>
</gene>
<name>H1DDE7_9BACT</name>
<accession>H1DDE7</accession>
<dbReference type="AlphaFoldDB" id="H1DDE7"/>
<dbReference type="HOGENOM" id="CLU_082049_1_1_10"/>
<evidence type="ECO:0000259" key="1">
    <source>
        <dbReference type="Pfam" id="PF13568"/>
    </source>
</evidence>
<dbReference type="Pfam" id="PF13568">
    <property type="entry name" value="OMP_b-brl_2"/>
    <property type="match status" value="1"/>
</dbReference>
<dbReference type="EMBL" id="ADMC01000002">
    <property type="protein sequence ID" value="EHP50956.1"/>
    <property type="molecule type" value="Genomic_DNA"/>
</dbReference>
<dbReference type="Proteomes" id="UP000004892">
    <property type="component" value="Unassembled WGS sequence"/>
</dbReference>
<comment type="caution">
    <text evidence="2">The sequence shown here is derived from an EMBL/GenBank/DDBJ whole genome shotgun (WGS) entry which is preliminary data.</text>
</comment>
<dbReference type="eggNOG" id="COG2885">
    <property type="taxonomic scope" value="Bacteria"/>
</dbReference>
<organism evidence="2 3">
    <name type="scientific">Odoribacter laneus YIT 12061</name>
    <dbReference type="NCBI Taxonomy" id="742817"/>
    <lineage>
        <taxon>Bacteria</taxon>
        <taxon>Pseudomonadati</taxon>
        <taxon>Bacteroidota</taxon>
        <taxon>Bacteroidia</taxon>
        <taxon>Bacteroidales</taxon>
        <taxon>Odoribacteraceae</taxon>
        <taxon>Odoribacter</taxon>
    </lineage>
</organism>
<reference evidence="2 3" key="1">
    <citation type="submission" date="2012-01" db="EMBL/GenBank/DDBJ databases">
        <title>The Genome Sequence of Odoribacter laneus YIT 12061.</title>
        <authorList>
            <consortium name="The Broad Institute Genome Sequencing Platform"/>
            <person name="Earl A."/>
            <person name="Ward D."/>
            <person name="Feldgarden M."/>
            <person name="Gevers D."/>
            <person name="Morotomi M."/>
            <person name="Young S.K."/>
            <person name="Zeng Q."/>
            <person name="Gargeya S."/>
            <person name="Fitzgerald M."/>
            <person name="Haas B."/>
            <person name="Abouelleil A."/>
            <person name="Alvarado L."/>
            <person name="Arachchi H.M."/>
            <person name="Berlin A."/>
            <person name="Chapman S.B."/>
            <person name="Gearin G."/>
            <person name="Goldberg J."/>
            <person name="Griggs A."/>
            <person name="Gujja S."/>
            <person name="Hansen M."/>
            <person name="Heiman D."/>
            <person name="Howarth C."/>
            <person name="Larimer J."/>
            <person name="Lui A."/>
            <person name="MacDonald P.J.P."/>
            <person name="McCowen C."/>
            <person name="Montmayeur A."/>
            <person name="Murphy C."/>
            <person name="Neiman D."/>
            <person name="Pearson M."/>
            <person name="Priest M."/>
            <person name="Roberts A."/>
            <person name="Saif S."/>
            <person name="Shea T."/>
            <person name="Sisk P."/>
            <person name="Stolte C."/>
            <person name="Sykes S."/>
            <person name="Wortman J."/>
            <person name="Nusbaum C."/>
            <person name="Birren B."/>
        </authorList>
    </citation>
    <scope>NUCLEOTIDE SEQUENCE [LARGE SCALE GENOMIC DNA]</scope>
    <source>
        <strain evidence="2 3">YIT 12061</strain>
    </source>
</reference>
<feature type="domain" description="Outer membrane protein beta-barrel" evidence="1">
    <location>
        <begin position="20"/>
        <end position="180"/>
    </location>
</feature>
<sequence>MKRLLFSILILAGISGGVLAQENFYWGFRGGMNLSHTVQKADMGADLDYKSKPGFRVGMVVGTGIVKNLSLETGLYFTTLGMKNKLITDEVKFSINYIQLPIQFAFRPDLGKKLRLHVGMGPYVACGVGGKIENRSENIDVYGEEDYFKRFDAGMSVSGGLCIGKFFVGLGYDWGLVDIFTNQFKADIGVIGGGSSEGRRLHNRNFWVGIGINL</sequence>
<evidence type="ECO:0000313" key="2">
    <source>
        <dbReference type="EMBL" id="EHP50956.1"/>
    </source>
</evidence>
<proteinExistence type="predicted"/>
<evidence type="ECO:0000313" key="3">
    <source>
        <dbReference type="Proteomes" id="UP000004892"/>
    </source>
</evidence>
<dbReference type="STRING" id="742817.HMPREF9449_00283"/>
<keyword evidence="3" id="KW-1185">Reference proteome</keyword>
<dbReference type="InterPro" id="IPR025665">
    <property type="entry name" value="Beta-barrel_OMP_2"/>
</dbReference>
<dbReference type="PATRIC" id="fig|742817.3.peg.294"/>